<keyword evidence="1" id="KW-0732">Signal</keyword>
<organism evidence="4 5">
    <name type="scientific">Hanamia caeni</name>
    <dbReference type="NCBI Taxonomy" id="2294116"/>
    <lineage>
        <taxon>Bacteria</taxon>
        <taxon>Pseudomonadati</taxon>
        <taxon>Bacteroidota</taxon>
        <taxon>Chitinophagia</taxon>
        <taxon>Chitinophagales</taxon>
        <taxon>Chitinophagaceae</taxon>
        <taxon>Hanamia</taxon>
    </lineage>
</organism>
<name>A0A3M9NC26_9BACT</name>
<dbReference type="Pfam" id="PF12866">
    <property type="entry name" value="DUF3823"/>
    <property type="match status" value="1"/>
</dbReference>
<evidence type="ECO:0000313" key="5">
    <source>
        <dbReference type="Proteomes" id="UP000267223"/>
    </source>
</evidence>
<dbReference type="Gene3D" id="2.60.40.2060">
    <property type="match status" value="1"/>
</dbReference>
<dbReference type="EMBL" id="RJJR01000011">
    <property type="protein sequence ID" value="RNI35301.1"/>
    <property type="molecule type" value="Genomic_DNA"/>
</dbReference>
<evidence type="ECO:0000256" key="1">
    <source>
        <dbReference type="SAM" id="SignalP"/>
    </source>
</evidence>
<evidence type="ECO:0000259" key="2">
    <source>
        <dbReference type="Pfam" id="PF12866"/>
    </source>
</evidence>
<reference evidence="4 5" key="1">
    <citation type="submission" date="2018-11" db="EMBL/GenBank/DDBJ databases">
        <title>Draft genome sequence of Ferruginibacter sp. BO-59.</title>
        <authorList>
            <person name="Im W.T."/>
        </authorList>
    </citation>
    <scope>NUCLEOTIDE SEQUENCE [LARGE SCALE GENOMIC DNA]</scope>
    <source>
        <strain evidence="4 5">BO-59</strain>
    </source>
</reference>
<evidence type="ECO:0000259" key="3">
    <source>
        <dbReference type="Pfam" id="PF18003"/>
    </source>
</evidence>
<dbReference type="InterPro" id="IPR024278">
    <property type="entry name" value="DUF3823_N"/>
</dbReference>
<evidence type="ECO:0000313" key="4">
    <source>
        <dbReference type="EMBL" id="RNI35301.1"/>
    </source>
</evidence>
<feature type="domain" description="DUF3823" evidence="2">
    <location>
        <begin position="30"/>
        <end position="123"/>
    </location>
</feature>
<dbReference type="PROSITE" id="PS51257">
    <property type="entry name" value="PROKAR_LIPOPROTEIN"/>
    <property type="match status" value="1"/>
</dbReference>
<feature type="signal peptide" evidence="1">
    <location>
        <begin position="1"/>
        <end position="21"/>
    </location>
</feature>
<dbReference type="RefSeq" id="WP_123121288.1">
    <property type="nucleotide sequence ID" value="NZ_RJJR01000011.1"/>
</dbReference>
<dbReference type="Pfam" id="PF18003">
    <property type="entry name" value="DUF3823_C"/>
    <property type="match status" value="1"/>
</dbReference>
<sequence length="241" mass="26558">MKLCLKYVSIIALMISFASCKKDNYAPPGSYLTGRLVYQGDSIQVERNQVPYQLYQYGFGKVGPIGGTFAQNGSYSQALFDGDYKLIIPNGQGPFMWKQDANGNPDSLSITMKGDQTVDLEVTPFYMVRNAQFSFNSSDSTINASFKADKIITDPAMAKDIERVSLYINKTQFVSGGDNIAFMDLPGGSITDPGNITLKVTVPFSDKVLANSQDYLFARVGIKIVNIEDMIFSPVEKVQIK</sequence>
<dbReference type="InterPro" id="IPR041186">
    <property type="entry name" value="DUF3823_C"/>
</dbReference>
<dbReference type="Gene3D" id="2.60.40.1120">
    <property type="entry name" value="Carboxypeptidase-like, regulatory domain"/>
    <property type="match status" value="1"/>
</dbReference>
<protein>
    <submittedName>
        <fullName evidence="4">DUF3823 domain-containing protein</fullName>
    </submittedName>
</protein>
<comment type="caution">
    <text evidence="4">The sequence shown here is derived from an EMBL/GenBank/DDBJ whole genome shotgun (WGS) entry which is preliminary data.</text>
</comment>
<dbReference type="Proteomes" id="UP000267223">
    <property type="component" value="Unassembled WGS sequence"/>
</dbReference>
<feature type="domain" description="DUF3823" evidence="3">
    <location>
        <begin position="126"/>
        <end position="237"/>
    </location>
</feature>
<dbReference type="OrthoDB" id="1433240at2"/>
<gene>
    <name evidence="4" type="ORF">EFY79_13700</name>
</gene>
<feature type="chain" id="PRO_5018082676" evidence="1">
    <location>
        <begin position="22"/>
        <end position="241"/>
    </location>
</feature>
<accession>A0A3M9NC26</accession>
<keyword evidence="5" id="KW-1185">Reference proteome</keyword>
<dbReference type="AlphaFoldDB" id="A0A3M9NC26"/>
<proteinExistence type="predicted"/>